<reference evidence="10" key="1">
    <citation type="journal article" date="2020" name="mSystems">
        <title>Genome- and Community-Level Interaction Insights into Carbon Utilization and Element Cycling Functions of Hydrothermarchaeota in Hydrothermal Sediment.</title>
        <authorList>
            <person name="Zhou Z."/>
            <person name="Liu Y."/>
            <person name="Xu W."/>
            <person name="Pan J."/>
            <person name="Luo Z.H."/>
            <person name="Li M."/>
        </authorList>
    </citation>
    <scope>NUCLEOTIDE SEQUENCE [LARGE SCALE GENOMIC DNA]</scope>
    <source>
        <strain evidence="10">SpSt-1065</strain>
    </source>
</reference>
<dbReference type="PIRSF" id="PIRSF000728">
    <property type="entry name" value="NAGK"/>
    <property type="match status" value="1"/>
</dbReference>
<comment type="similarity">
    <text evidence="8">Belongs to the acetylglutamate kinase family. LysZ subfamily.</text>
</comment>
<dbReference type="InterPro" id="IPR037529">
    <property type="entry name" value="LysZ"/>
</dbReference>
<dbReference type="SUPFAM" id="SSF53633">
    <property type="entry name" value="Carbamate kinase-like"/>
    <property type="match status" value="1"/>
</dbReference>
<comment type="caution">
    <text evidence="10">The sequence shown here is derived from an EMBL/GenBank/DDBJ whole genome shotgun (WGS) entry which is preliminary data.</text>
</comment>
<gene>
    <name evidence="8" type="primary">lysZ</name>
    <name evidence="10" type="ORF">ENM21_07000</name>
</gene>
<feature type="binding site" evidence="8">
    <location>
        <position position="167"/>
    </location>
    <ligand>
        <name>substrate</name>
    </ligand>
</feature>
<feature type="domain" description="Aspartate/glutamate/uridylate kinase" evidence="9">
    <location>
        <begin position="2"/>
        <end position="247"/>
    </location>
</feature>
<evidence type="ECO:0000256" key="8">
    <source>
        <dbReference type="HAMAP-Rule" id="MF_02082"/>
    </source>
</evidence>
<sequence>MLVVKLGGSAGIDPALTLDDLAALWRETRIVFIHGANATLDEWTRRLGREPRLVMSSTGQVSRFTDRETMDLMLMVYAGLVNKRLVEGLQQRGVNAVGLTAMDGRIASGPRKDTLRAIENGKPKVLRGDYAGSIERVDTQLLELLLDHGYLPVLTPPAVSDQGEAINVDGDKLAMQLAIALRADALVILSNTPGLLRDVRDPDSLITAIDVDDPASVEAAMTAAQGRMKKKVEAGCKAVQAGIGRVVFADARVPQPIQQALAGAGTVLIAGSRVEVRP</sequence>
<comment type="pathway">
    <text evidence="8">Amino-acid biosynthesis; L-lysine biosynthesis via AAA pathway; L-lysine from L-alpha-aminoadipate (Thermus route): step 2/5.</text>
</comment>
<dbReference type="InterPro" id="IPR001048">
    <property type="entry name" value="Asp/Glu/Uridylate_kinase"/>
</dbReference>
<accession>A0A7C5VYV8</accession>
<comment type="caution">
    <text evidence="8">Lacks conserved residue(s) required for the propagation of feature annotation.</text>
</comment>
<evidence type="ECO:0000256" key="2">
    <source>
        <dbReference type="ARBA" id="ARBA00022605"/>
    </source>
</evidence>
<dbReference type="InterPro" id="IPR004662">
    <property type="entry name" value="AcgluKinase_fam"/>
</dbReference>
<dbReference type="InterPro" id="IPR036393">
    <property type="entry name" value="AceGlu_kinase-like_sf"/>
</dbReference>
<dbReference type="GO" id="GO:0005524">
    <property type="term" value="F:ATP binding"/>
    <property type="evidence" value="ECO:0007669"/>
    <property type="project" value="UniProtKB-KW"/>
</dbReference>
<dbReference type="EMBL" id="DRWX01000323">
    <property type="protein sequence ID" value="HHM96941.1"/>
    <property type="molecule type" value="Genomic_DNA"/>
</dbReference>
<dbReference type="Gene3D" id="3.40.1160.10">
    <property type="entry name" value="Acetylglutamate kinase-like"/>
    <property type="match status" value="1"/>
</dbReference>
<dbReference type="GO" id="GO:0005737">
    <property type="term" value="C:cytoplasm"/>
    <property type="evidence" value="ECO:0007669"/>
    <property type="project" value="UniProtKB-SubCell"/>
</dbReference>
<comment type="catalytic activity">
    <reaction evidence="8">
        <text>[amino-group carrier protein]-C-terminal-N-(1,4-dicarboxybutan-1-yl)-L-glutamine + ATP = [amino-group carrier protein]-C-terminal-N-(1-carboxy-5-phosphooxy-5-oxopentan-1-yl)-L-glutamine + ADP</text>
        <dbReference type="Rhea" id="RHEA:41944"/>
        <dbReference type="Rhea" id="RHEA-COMP:9694"/>
        <dbReference type="Rhea" id="RHEA-COMP:9712"/>
        <dbReference type="ChEBI" id="CHEBI:30616"/>
        <dbReference type="ChEBI" id="CHEBI:78499"/>
        <dbReference type="ChEBI" id="CHEBI:78503"/>
        <dbReference type="ChEBI" id="CHEBI:456216"/>
        <dbReference type="EC" id="2.7.2.17"/>
    </reaction>
</comment>
<dbReference type="PANTHER" id="PTHR23342">
    <property type="entry name" value="N-ACETYLGLUTAMATE SYNTHASE"/>
    <property type="match status" value="1"/>
</dbReference>
<evidence type="ECO:0000256" key="7">
    <source>
        <dbReference type="ARBA" id="ARBA00023154"/>
    </source>
</evidence>
<dbReference type="AlphaFoldDB" id="A0A7C5VYV8"/>
<keyword evidence="5 8" id="KW-0418">Kinase</keyword>
<keyword evidence="6 8" id="KW-0067">ATP-binding</keyword>
<keyword evidence="7 8" id="KW-0457">Lysine biosynthesis</keyword>
<keyword evidence="3 8" id="KW-0808">Transferase</keyword>
<dbReference type="NCBIfam" id="NF010659">
    <property type="entry name" value="PRK14058.1-1"/>
    <property type="match status" value="1"/>
</dbReference>
<evidence type="ECO:0000256" key="4">
    <source>
        <dbReference type="ARBA" id="ARBA00022741"/>
    </source>
</evidence>
<comment type="subcellular location">
    <subcellularLocation>
        <location evidence="8">Cytoplasm</location>
    </subcellularLocation>
</comment>
<feature type="site" description="Transition state stabilizer" evidence="8">
    <location>
        <position position="231"/>
    </location>
</feature>
<protein>
    <recommendedName>
        <fullName evidence="8">Putative [LysW]-aminoadipate kinase</fullName>
        <ecNumber evidence="8">2.7.2.17</ecNumber>
    </recommendedName>
</protein>
<dbReference type="GO" id="GO:0003991">
    <property type="term" value="F:acetylglutamate kinase activity"/>
    <property type="evidence" value="ECO:0007669"/>
    <property type="project" value="TreeGrafter"/>
</dbReference>
<dbReference type="Pfam" id="PF00696">
    <property type="entry name" value="AA_kinase"/>
    <property type="match status" value="1"/>
</dbReference>
<dbReference type="InterPro" id="IPR001057">
    <property type="entry name" value="Glu/AcGlu_kinase"/>
</dbReference>
<dbReference type="PANTHER" id="PTHR23342:SF20">
    <property type="entry name" value="[LYSW]-AMINOADIPATE KINASE"/>
    <property type="match status" value="1"/>
</dbReference>
<evidence type="ECO:0000256" key="5">
    <source>
        <dbReference type="ARBA" id="ARBA00022777"/>
    </source>
</evidence>
<evidence type="ECO:0000313" key="10">
    <source>
        <dbReference type="EMBL" id="HHM96941.1"/>
    </source>
</evidence>
<comment type="function">
    <text evidence="8">Catalyzes the phosphorylation of LysW-gamma-alpha-aminoadipate.</text>
</comment>
<dbReference type="EC" id="2.7.2.17" evidence="8"/>
<evidence type="ECO:0000259" key="9">
    <source>
        <dbReference type="Pfam" id="PF00696"/>
    </source>
</evidence>
<feature type="site" description="Transition state stabilizer" evidence="8">
    <location>
        <position position="5"/>
    </location>
</feature>
<keyword evidence="4 8" id="KW-0547">Nucleotide-binding</keyword>
<dbReference type="PRINTS" id="PR00474">
    <property type="entry name" value="GLU5KINASE"/>
</dbReference>
<evidence type="ECO:0000256" key="1">
    <source>
        <dbReference type="ARBA" id="ARBA00022490"/>
    </source>
</evidence>
<evidence type="ECO:0000256" key="3">
    <source>
        <dbReference type="ARBA" id="ARBA00022679"/>
    </source>
</evidence>
<feature type="binding site" evidence="8">
    <location>
        <position position="63"/>
    </location>
    <ligand>
        <name>substrate</name>
    </ligand>
</feature>
<proteinExistence type="inferred from homology"/>
<keyword evidence="2 8" id="KW-0028">Amino-acid biosynthesis</keyword>
<dbReference type="GO" id="GO:0019878">
    <property type="term" value="P:lysine biosynthetic process via aminoadipic acid"/>
    <property type="evidence" value="ECO:0007669"/>
    <property type="project" value="UniProtKB-UniRule"/>
</dbReference>
<dbReference type="GO" id="GO:0006526">
    <property type="term" value="P:L-arginine biosynthetic process"/>
    <property type="evidence" value="ECO:0007669"/>
    <property type="project" value="TreeGrafter"/>
</dbReference>
<name>A0A7C5VYV8_THERO</name>
<organism evidence="10">
    <name type="scientific">Thermomicrobium roseum</name>
    <dbReference type="NCBI Taxonomy" id="500"/>
    <lineage>
        <taxon>Bacteria</taxon>
        <taxon>Pseudomonadati</taxon>
        <taxon>Thermomicrobiota</taxon>
        <taxon>Thermomicrobia</taxon>
        <taxon>Thermomicrobiales</taxon>
        <taxon>Thermomicrobiaceae</taxon>
        <taxon>Thermomicrobium</taxon>
    </lineage>
</organism>
<dbReference type="NCBIfam" id="TIGR00761">
    <property type="entry name" value="argB"/>
    <property type="match status" value="1"/>
</dbReference>
<keyword evidence="1 8" id="KW-0963">Cytoplasm</keyword>
<dbReference type="UniPathway" id="UPA00033">
    <property type="reaction ID" value="UER00036"/>
</dbReference>
<dbReference type="HAMAP" id="MF_02082">
    <property type="entry name" value="LysZ"/>
    <property type="match status" value="1"/>
</dbReference>
<evidence type="ECO:0000256" key="6">
    <source>
        <dbReference type="ARBA" id="ARBA00022840"/>
    </source>
</evidence>